<dbReference type="AlphaFoldDB" id="A0A7U7J5M2"/>
<name>A0A7U7J5M2_9GAMM</name>
<comment type="caution">
    <text evidence="1">The sequence shown here is derived from an EMBL/GenBank/DDBJ whole genome shotgun (WGS) entry which is preliminary data.</text>
</comment>
<dbReference type="Proteomes" id="UP000019184">
    <property type="component" value="Unassembled WGS sequence"/>
</dbReference>
<sequence length="309" mass="34652">MVNDVASKIRSEMVLVTPEMATKYLSCNEQNRRVRLGWVDCLATSIKNGEWQFTHQGIAFSETGRLLDGQHRLMAIAKAGIPVSVIITHGLDDNTFAAIDCGIRRTDEDLTRLPKFTVEATKLLITIMNFDVNGYLSRSAKKTTPAQIHLYADIIGVFCDLLLKKAPTKAAIFSSTPVRLAAIYAMMTGESLDYVISTYRKLVLRDTASMSPICHSAVRQVLTGTVTTRGGDDVRIENFARFIAVFKETNKNVLKLKARDRTTVIQEVRKELKHWFSSEVSPVLKSKIETVRSSVYEQMTLTQERKETA</sequence>
<dbReference type="EMBL" id="CBTK010000286">
    <property type="protein sequence ID" value="CDH46972.1"/>
    <property type="molecule type" value="Genomic_DNA"/>
</dbReference>
<protein>
    <submittedName>
        <fullName evidence="1">Uncharacterized protein</fullName>
    </submittedName>
</protein>
<accession>A0A7U7J5M2</accession>
<gene>
    <name evidence="1" type="ORF">BN874_690022</name>
</gene>
<organism evidence="1 2">
    <name type="scientific">Candidatus Contendobacter odensis Run_B_J11</name>
    <dbReference type="NCBI Taxonomy" id="1400861"/>
    <lineage>
        <taxon>Bacteria</taxon>
        <taxon>Pseudomonadati</taxon>
        <taxon>Pseudomonadota</taxon>
        <taxon>Gammaproteobacteria</taxon>
        <taxon>Candidatus Competibacteraceae</taxon>
        <taxon>Candidatus Contendibacter</taxon>
    </lineage>
</organism>
<evidence type="ECO:0000313" key="1">
    <source>
        <dbReference type="EMBL" id="CDH46972.1"/>
    </source>
</evidence>
<keyword evidence="2" id="KW-1185">Reference proteome</keyword>
<reference evidence="1 2" key="1">
    <citation type="journal article" date="2014" name="ISME J.">
        <title>Candidatus Competibacter-lineage genomes retrieved from metagenomes reveal functional metabolic diversity.</title>
        <authorList>
            <person name="McIlroy S.J."/>
            <person name="Albertsen M."/>
            <person name="Andresen E.K."/>
            <person name="Saunders A.M."/>
            <person name="Kristiansen R."/>
            <person name="Stokholm-Bjerregaard M."/>
            <person name="Nielsen K.L."/>
            <person name="Nielsen P.H."/>
        </authorList>
    </citation>
    <scope>NUCLEOTIDE SEQUENCE [LARGE SCALE GENOMIC DNA]</scope>
    <source>
        <strain evidence="1 2">Run_B_J11</strain>
    </source>
</reference>
<evidence type="ECO:0000313" key="2">
    <source>
        <dbReference type="Proteomes" id="UP000019184"/>
    </source>
</evidence>
<proteinExistence type="predicted"/>